<reference evidence="5" key="1">
    <citation type="journal article" date="2012" name="PLoS Pathog.">
        <title>Comparative genomics of the apicomplexan parasites Toxoplasma gondii and Neospora caninum: Coccidia differing in host range and transmission strategy.</title>
        <authorList>
            <person name="Reid A.J."/>
            <person name="Vermont S.J."/>
            <person name="Cotton J.A."/>
            <person name="Harris D."/>
            <person name="Hill-Cawthorne G.A."/>
            <person name="Konen-Waisman S."/>
            <person name="Latham S.M."/>
            <person name="Mourier T."/>
            <person name="Norton R."/>
            <person name="Quail M.A."/>
            <person name="Sanders M."/>
            <person name="Shanmugam D."/>
            <person name="Sohal A."/>
            <person name="Wasmuth J.D."/>
            <person name="Brunk B."/>
            <person name="Grigg M.E."/>
            <person name="Howard J.C."/>
            <person name="Parkinson J."/>
            <person name="Roos D.S."/>
            <person name="Trees A.J."/>
            <person name="Berriman M."/>
            <person name="Pain A."/>
            <person name="Wastling J.M."/>
        </authorList>
    </citation>
    <scope>NUCLEOTIDE SEQUENCE [LARGE SCALE GENOMIC DNA]</scope>
    <source>
        <strain evidence="5">Liverpool</strain>
    </source>
</reference>
<feature type="compositionally biased region" description="Low complexity" evidence="1">
    <location>
        <begin position="990"/>
        <end position="1005"/>
    </location>
</feature>
<dbReference type="CDD" id="cd00170">
    <property type="entry name" value="SEC14"/>
    <property type="match status" value="1"/>
</dbReference>
<feature type="region of interest" description="Disordered" evidence="1">
    <location>
        <begin position="974"/>
        <end position="1005"/>
    </location>
</feature>
<dbReference type="EMBL" id="FR823386">
    <property type="protein sequence ID" value="CBZ51560.1"/>
    <property type="molecule type" value="Genomic_DNA"/>
</dbReference>
<evidence type="ECO:0000313" key="5">
    <source>
        <dbReference type="Proteomes" id="UP000007494"/>
    </source>
</evidence>
<dbReference type="PROSITE" id="PS50191">
    <property type="entry name" value="CRAL_TRIO"/>
    <property type="match status" value="1"/>
</dbReference>
<feature type="transmembrane region" description="Helical" evidence="2">
    <location>
        <begin position="853"/>
        <end position="871"/>
    </location>
</feature>
<organism evidence="4 5">
    <name type="scientific">Neospora caninum (strain Liverpool)</name>
    <dbReference type="NCBI Taxonomy" id="572307"/>
    <lineage>
        <taxon>Eukaryota</taxon>
        <taxon>Sar</taxon>
        <taxon>Alveolata</taxon>
        <taxon>Apicomplexa</taxon>
        <taxon>Conoidasida</taxon>
        <taxon>Coccidia</taxon>
        <taxon>Eucoccidiorida</taxon>
        <taxon>Eimeriorina</taxon>
        <taxon>Sarcocystidae</taxon>
        <taxon>Neospora</taxon>
    </lineage>
</organism>
<dbReference type="PANTHER" id="PTHR45824">
    <property type="entry name" value="GH16843P"/>
    <property type="match status" value="1"/>
</dbReference>
<dbReference type="VEuPathDB" id="ToxoDB:NCLIV_013530"/>
<dbReference type="InterPro" id="IPR052578">
    <property type="entry name" value="PI_Transfer_CRAL-TRIO"/>
</dbReference>
<dbReference type="InterPro" id="IPR001251">
    <property type="entry name" value="CRAL-TRIO_dom"/>
</dbReference>
<dbReference type="Pfam" id="PF00650">
    <property type="entry name" value="CRAL_TRIO"/>
    <property type="match status" value="1"/>
</dbReference>
<feature type="compositionally biased region" description="Polar residues" evidence="1">
    <location>
        <begin position="312"/>
        <end position="325"/>
    </location>
</feature>
<dbReference type="OMA" id="QAFYPER"/>
<dbReference type="Proteomes" id="UP000007494">
    <property type="component" value="Chromosome V"/>
</dbReference>
<dbReference type="InParanoid" id="F0VD45"/>
<dbReference type="SMART" id="SM00516">
    <property type="entry name" value="SEC14"/>
    <property type="match status" value="1"/>
</dbReference>
<dbReference type="OrthoDB" id="332522at2759"/>
<protein>
    <recommendedName>
        <fullName evidence="3">CRAL-TRIO domain-containing protein</fullName>
    </recommendedName>
</protein>
<dbReference type="Gene3D" id="1.20.80.10">
    <property type="match status" value="1"/>
</dbReference>
<evidence type="ECO:0000259" key="3">
    <source>
        <dbReference type="PROSITE" id="PS50191"/>
    </source>
</evidence>
<keyword evidence="2" id="KW-0812">Transmembrane</keyword>
<proteinExistence type="predicted"/>
<feature type="compositionally biased region" description="Low complexity" evidence="1">
    <location>
        <begin position="223"/>
        <end position="257"/>
    </location>
</feature>
<evidence type="ECO:0000313" key="4">
    <source>
        <dbReference type="EMBL" id="CBZ51560.1"/>
    </source>
</evidence>
<feature type="compositionally biased region" description="Basic and acidic residues" evidence="1">
    <location>
        <begin position="331"/>
        <end position="343"/>
    </location>
</feature>
<dbReference type="Gene3D" id="3.40.525.10">
    <property type="entry name" value="CRAL-TRIO lipid binding domain"/>
    <property type="match status" value="1"/>
</dbReference>
<feature type="compositionally biased region" description="Low complexity" evidence="1">
    <location>
        <begin position="116"/>
        <end position="125"/>
    </location>
</feature>
<keyword evidence="5" id="KW-1185">Reference proteome</keyword>
<keyword evidence="2" id="KW-0472">Membrane</keyword>
<feature type="region of interest" description="Disordered" evidence="1">
    <location>
        <begin position="1084"/>
        <end position="1117"/>
    </location>
</feature>
<feature type="region of interest" description="Disordered" evidence="1">
    <location>
        <begin position="220"/>
        <end position="364"/>
    </location>
</feature>
<name>F0VD45_NEOCL</name>
<dbReference type="eggNOG" id="KOG1470">
    <property type="taxonomic scope" value="Eukaryota"/>
</dbReference>
<feature type="transmembrane region" description="Helical" evidence="2">
    <location>
        <begin position="877"/>
        <end position="896"/>
    </location>
</feature>
<dbReference type="InterPro" id="IPR014352">
    <property type="entry name" value="FERM/acyl-CoA-bd_prot_sf"/>
</dbReference>
<evidence type="ECO:0000256" key="1">
    <source>
        <dbReference type="SAM" id="MobiDB-lite"/>
    </source>
</evidence>
<dbReference type="InterPro" id="IPR035984">
    <property type="entry name" value="Acyl-CoA-binding_sf"/>
</dbReference>
<feature type="domain" description="CRAL-TRIO" evidence="3">
    <location>
        <begin position="1249"/>
        <end position="1393"/>
    </location>
</feature>
<feature type="region of interest" description="Disordered" evidence="1">
    <location>
        <begin position="569"/>
        <end position="615"/>
    </location>
</feature>
<evidence type="ECO:0000256" key="2">
    <source>
        <dbReference type="SAM" id="Phobius"/>
    </source>
</evidence>
<dbReference type="SUPFAM" id="SSF52087">
    <property type="entry name" value="CRAL/TRIO domain"/>
    <property type="match status" value="1"/>
</dbReference>
<feature type="compositionally biased region" description="Polar residues" evidence="1">
    <location>
        <begin position="171"/>
        <end position="185"/>
    </location>
</feature>
<dbReference type="PANTHER" id="PTHR45824:SF29">
    <property type="entry name" value="GH16843P"/>
    <property type="match status" value="1"/>
</dbReference>
<feature type="compositionally biased region" description="Low complexity" evidence="1">
    <location>
        <begin position="352"/>
        <end position="364"/>
    </location>
</feature>
<dbReference type="SUPFAM" id="SSF47027">
    <property type="entry name" value="Acyl-CoA binding protein"/>
    <property type="match status" value="1"/>
</dbReference>
<accession>F0VD45</accession>
<feature type="compositionally biased region" description="Low complexity" evidence="1">
    <location>
        <begin position="602"/>
        <end position="615"/>
    </location>
</feature>
<dbReference type="InterPro" id="IPR036865">
    <property type="entry name" value="CRAL-TRIO_dom_sf"/>
</dbReference>
<dbReference type="GO" id="GO:0000062">
    <property type="term" value="F:fatty-acyl-CoA binding"/>
    <property type="evidence" value="ECO:0007669"/>
    <property type="project" value="InterPro"/>
</dbReference>
<sequence>MNSRKSGNLEEELLFREAAEFVSAGAAYGWDEEGQEWRTLYGLFKVAACGPCATKKPPTDCGGLEGWKWETWMQASALHQSAATASEHFLFLLAALRPEWQEEKKRIDLTRGGRLSPSSPSDASSGKTSRAPSLAATRQAREPSRASPESREAQGAQARSENSFKEKDRQAATQSDHGLLSQSGEKSAGNADALHSPERPHENGRRGIAFESTSSTLSCTRGSALDASSSPSPLRVSPSPALSASASQESQEALAFSRQSAEPPSNASRRSDLPRTGGALETREGEVSQQETRLRLVATPVESKDNRDSKQGPASPTQAASNQDTLLRYPLPEDRLVSTRSRQESPSPNFRSQFPSFSNGSSSVGAAVAAQPSALRASARGGEASDGSDISVSSPDGLDCGEEGAVQKIGSMERTPSQQYYNSLFAPDDNADLSGMAIWSFTVRWQTPTGAESWTAYPDAAFAPASASINDLRSASWTSLPGAEKEIPPNPDEKEWNFMHLGLTSEDQALNWLDAIRAAISACRLRPPALQLPTLRLPPPQIFLPLSRLISHALPLSYIARPSRSPASSLVSSRVSRHQSQPSAIGAEKTSPPSSSPPPPSASSSSSSSSASPRPSAVLTAACPLPASPVSASSGVSSAARGRSEAHSRQCLKLPRCLRPLALRLYQQAASLHFHSAGLPGNSKWTPVHMIGGRAVCVNSSNSRQWLSYTILDVPLEVVLQLLADPNLLAAAATSPRPSRGRNSWLLLDVFDSGKKSSSFSPNSLSSSLSSLSPLSPLSSSWRASSVSRAVEFSKPSGLSGGLERLGEDAKGECEADFIQLESPLLPLEASHPPNAVLRAENGAGAQSLMSRALFELLFPLVVGFLLAFLFLPRSPLAFFAAFLLLFVAAMRFLPFTRTARVRLLRSGWTEKSGFSRKIREVLHRASLGLSARPLDVDVEFMGWELRRNARNPWGSTSVTCFVHFSPQQTDPLAAACLPPPRKKKPQPPSSSSSSASSSSSTSSSSSSSLSLWSLSVASLAHQAVASPGSVPSWALSLLLLLGDRGRRESAWGGKNLLLSSLLAVRLFEHLDWLRGVTGLAKAPSENADAHSGRAPSAVISTSASSDPLPDSTPFLPSAQVANRSGETLLASVSSGPSDSGDSRGWEDDLAVASAVNAEQHRRVEALMYTGPEEMSAKQRDALHVLLRRYTAYGVFHRDVLLFLHVANWNVHVADALLHQLLSWKSDACIDRLEARHVHKELSKCWGYLYSHDRLGRPCLVLRLANLSVSSLSSSCGETDWKLALVFLVEEAVKSMGRDVEQLIVLLDAKNLSFKNLPIPEILQMQVTLQAFYPERLGLVLVINANWQAKLLWLSLRAQLSGLTRSKIFFLPSQPARLREFLLTFFEESRLPKWCLQLF</sequence>
<feature type="region of interest" description="Disordered" evidence="1">
    <location>
        <begin position="107"/>
        <end position="206"/>
    </location>
</feature>
<gene>
    <name evidence="4" type="ORF">NCLIV_013530</name>
</gene>
<dbReference type="RefSeq" id="XP_003881593.1">
    <property type="nucleotide sequence ID" value="XM_003881544.1"/>
</dbReference>
<feature type="compositionally biased region" description="Low complexity" evidence="1">
    <location>
        <begin position="569"/>
        <end position="583"/>
    </location>
</feature>
<dbReference type="GO" id="GO:0008526">
    <property type="term" value="F:phosphatidylinositol transfer activity"/>
    <property type="evidence" value="ECO:0007669"/>
    <property type="project" value="TreeGrafter"/>
</dbReference>
<feature type="compositionally biased region" description="Basic and acidic residues" evidence="1">
    <location>
        <begin position="195"/>
        <end position="205"/>
    </location>
</feature>
<feature type="compositionally biased region" description="Basic and acidic residues" evidence="1">
    <location>
        <begin position="139"/>
        <end position="152"/>
    </location>
</feature>
<keyword evidence="2" id="KW-1133">Transmembrane helix</keyword>
<dbReference type="GeneID" id="13443869"/>
<feature type="compositionally biased region" description="Polar residues" evidence="1">
    <location>
        <begin position="258"/>
        <end position="268"/>
    </location>
</feature>
<feature type="region of interest" description="Disordered" evidence="1">
    <location>
        <begin position="377"/>
        <end position="398"/>
    </location>
</feature>